<accession>A0A127QA98</accession>
<dbReference type="KEGG" id="cpra:CPter91_4674"/>
<dbReference type="STRING" id="279113.CPter91_4674"/>
<proteinExistence type="predicted"/>
<protein>
    <submittedName>
        <fullName evidence="1">Putative transposase</fullName>
    </submittedName>
</protein>
<evidence type="ECO:0000313" key="2">
    <source>
        <dbReference type="Proteomes" id="UP000074561"/>
    </source>
</evidence>
<evidence type="ECO:0000313" key="1">
    <source>
        <dbReference type="EMBL" id="AMP06973.1"/>
    </source>
</evidence>
<dbReference type="EMBL" id="CP013234">
    <property type="protein sequence ID" value="AMP06973.1"/>
    <property type="molecule type" value="Genomic_DNA"/>
</dbReference>
<reference evidence="1 2" key="1">
    <citation type="submission" date="2015-11" db="EMBL/GenBank/DDBJ databases">
        <title>Exploring the genomic traits of fungus-feeding bacterial genus Collimonas.</title>
        <authorList>
            <person name="Song C."/>
            <person name="Schmidt R."/>
            <person name="de Jager V."/>
            <person name="Krzyzanowska D."/>
            <person name="Jongedijk E."/>
            <person name="Cankar K."/>
            <person name="Beekwilder J."/>
            <person name="van Veen A."/>
            <person name="de Boer W."/>
            <person name="van Veen J.A."/>
            <person name="Garbeva P."/>
        </authorList>
    </citation>
    <scope>NUCLEOTIDE SEQUENCE [LARGE SCALE GENOMIC DNA]</scope>
    <source>
        <strain evidence="1 2">Ter91</strain>
    </source>
</reference>
<dbReference type="PATRIC" id="fig|279113.9.peg.4630"/>
<sequence length="40" mass="4890">MLFLALRNIEKYWKMPQWTWPLTANQFAIMFGERFPNAID</sequence>
<dbReference type="AlphaFoldDB" id="A0A127QA98"/>
<organism evidence="1 2">
    <name type="scientific">Collimonas pratensis</name>
    <dbReference type="NCBI Taxonomy" id="279113"/>
    <lineage>
        <taxon>Bacteria</taxon>
        <taxon>Pseudomonadati</taxon>
        <taxon>Pseudomonadota</taxon>
        <taxon>Betaproteobacteria</taxon>
        <taxon>Burkholderiales</taxon>
        <taxon>Oxalobacteraceae</taxon>
        <taxon>Collimonas</taxon>
    </lineage>
</organism>
<gene>
    <name evidence="1" type="ORF">CPter91_4674</name>
</gene>
<name>A0A127QA98_9BURK</name>
<dbReference type="Proteomes" id="UP000074561">
    <property type="component" value="Chromosome"/>
</dbReference>